<dbReference type="Gene3D" id="1.20.1250.20">
    <property type="entry name" value="MFS general substrate transporter like domains"/>
    <property type="match status" value="2"/>
</dbReference>
<dbReference type="Proteomes" id="UP000192783">
    <property type="component" value="Unassembled WGS sequence"/>
</dbReference>
<evidence type="ECO:0000313" key="6">
    <source>
        <dbReference type="EMBL" id="SMC17333.1"/>
    </source>
</evidence>
<feature type="transmembrane region" description="Helical" evidence="4">
    <location>
        <begin position="273"/>
        <end position="293"/>
    </location>
</feature>
<gene>
    <name evidence="6" type="ORF">SAMN02746041_00289</name>
</gene>
<feature type="transmembrane region" description="Helical" evidence="4">
    <location>
        <begin position="161"/>
        <end position="177"/>
    </location>
</feature>
<dbReference type="RefSeq" id="WP_212636783.1">
    <property type="nucleotide sequence ID" value="NZ_FWXF01000001.1"/>
</dbReference>
<dbReference type="Pfam" id="PF07690">
    <property type="entry name" value="MFS_1"/>
    <property type="match status" value="1"/>
</dbReference>
<feature type="transmembrane region" description="Helical" evidence="4">
    <location>
        <begin position="391"/>
        <end position="410"/>
    </location>
</feature>
<feature type="transmembrane region" description="Helical" evidence="4">
    <location>
        <begin position="365"/>
        <end position="385"/>
    </location>
</feature>
<feature type="transmembrane region" description="Helical" evidence="4">
    <location>
        <begin position="117"/>
        <end position="140"/>
    </location>
</feature>
<reference evidence="6 7" key="1">
    <citation type="submission" date="2017-04" db="EMBL/GenBank/DDBJ databases">
        <authorList>
            <person name="Afonso C.L."/>
            <person name="Miller P.J."/>
            <person name="Scott M.A."/>
            <person name="Spackman E."/>
            <person name="Goraichik I."/>
            <person name="Dimitrov K.M."/>
            <person name="Suarez D.L."/>
            <person name="Swayne D.E."/>
        </authorList>
    </citation>
    <scope>NUCLEOTIDE SEQUENCE [LARGE SCALE GENOMIC DNA]</scope>
    <source>
        <strain evidence="6 7">DSM 13146</strain>
    </source>
</reference>
<dbReference type="InterPro" id="IPR036259">
    <property type="entry name" value="MFS_trans_sf"/>
</dbReference>
<feature type="transmembrane region" description="Helical" evidence="4">
    <location>
        <begin position="183"/>
        <end position="200"/>
    </location>
</feature>
<dbReference type="STRING" id="1121390.SAMN02746041_00289"/>
<dbReference type="AlphaFoldDB" id="A0A1W1X0G2"/>
<sequence>MGKDASALETLRETGRRLGGFLGLQRSTVGVLSMVVLVGLGERMAERFLPIYIMALGGGAVAVGLLQAMDNLLSALYSFPGGYLSDRIGVKKSLLFFNLVAMAGFAAAIVAPTWQAVLAGAVLFISWSAISAPATLSLIFRVLPRHKRVMGVSMHSLVRRIPMALGPVLGGLCISLWGETDGVRVAFGVAVFMAGVALVLQQKMIETDGGGRDGAAASELRPEKSPLKLFRLMNRPMKGLLVSDILIRFCEQIPYAFVVVWCMKTIAQPVSALQFGLLTTIEMTTAVLVYIPVAYLADRSTKKPFVLLTFVFFTCFPLVLLFCRSFSFLVGAFILRGLKEFGEPTRKVLIMELAPEGCKAGMFGLYYLIRDVVVSAAALGGAFLWRIGPEVNLMAAFAFGVVGTVGFALWGKDMPRSKP</sequence>
<dbReference type="EMBL" id="FWXF01000001">
    <property type="protein sequence ID" value="SMC17333.1"/>
    <property type="molecule type" value="Genomic_DNA"/>
</dbReference>
<protein>
    <submittedName>
        <fullName evidence="6">Predicted arabinose efflux permease, MFS family</fullName>
    </submittedName>
</protein>
<dbReference type="InterPro" id="IPR011701">
    <property type="entry name" value="MFS"/>
</dbReference>
<evidence type="ECO:0000313" key="7">
    <source>
        <dbReference type="Proteomes" id="UP000192783"/>
    </source>
</evidence>
<evidence type="ECO:0000259" key="5">
    <source>
        <dbReference type="PROSITE" id="PS50850"/>
    </source>
</evidence>
<dbReference type="PANTHER" id="PTHR23518">
    <property type="entry name" value="C-METHYLTRANSFERASE"/>
    <property type="match status" value="1"/>
</dbReference>
<keyword evidence="1 4" id="KW-0812">Transmembrane</keyword>
<evidence type="ECO:0000256" key="3">
    <source>
        <dbReference type="ARBA" id="ARBA00023136"/>
    </source>
</evidence>
<evidence type="ECO:0000256" key="1">
    <source>
        <dbReference type="ARBA" id="ARBA00022692"/>
    </source>
</evidence>
<feature type="transmembrane region" description="Helical" evidence="4">
    <location>
        <begin position="94"/>
        <end position="111"/>
    </location>
</feature>
<keyword evidence="7" id="KW-1185">Reference proteome</keyword>
<evidence type="ECO:0000256" key="2">
    <source>
        <dbReference type="ARBA" id="ARBA00022989"/>
    </source>
</evidence>
<feature type="transmembrane region" description="Helical" evidence="4">
    <location>
        <begin position="21"/>
        <end position="40"/>
    </location>
</feature>
<keyword evidence="2 4" id="KW-1133">Transmembrane helix</keyword>
<dbReference type="InterPro" id="IPR020846">
    <property type="entry name" value="MFS_dom"/>
</dbReference>
<organism evidence="6 7">
    <name type="scientific">Desulfacinum hydrothermale DSM 13146</name>
    <dbReference type="NCBI Taxonomy" id="1121390"/>
    <lineage>
        <taxon>Bacteria</taxon>
        <taxon>Pseudomonadati</taxon>
        <taxon>Thermodesulfobacteriota</taxon>
        <taxon>Syntrophobacteria</taxon>
        <taxon>Syntrophobacterales</taxon>
        <taxon>Syntrophobacteraceae</taxon>
        <taxon>Desulfacinum</taxon>
    </lineage>
</organism>
<keyword evidence="3 4" id="KW-0472">Membrane</keyword>
<name>A0A1W1X0G2_9BACT</name>
<feature type="transmembrane region" description="Helical" evidence="4">
    <location>
        <begin position="52"/>
        <end position="73"/>
    </location>
</feature>
<dbReference type="SUPFAM" id="SSF103473">
    <property type="entry name" value="MFS general substrate transporter"/>
    <property type="match status" value="1"/>
</dbReference>
<proteinExistence type="predicted"/>
<dbReference type="GO" id="GO:0022857">
    <property type="term" value="F:transmembrane transporter activity"/>
    <property type="evidence" value="ECO:0007669"/>
    <property type="project" value="InterPro"/>
</dbReference>
<feature type="domain" description="Major facilitator superfamily (MFS) profile" evidence="5">
    <location>
        <begin position="27"/>
        <end position="418"/>
    </location>
</feature>
<accession>A0A1W1X0G2</accession>
<dbReference type="PANTHER" id="PTHR23518:SF2">
    <property type="entry name" value="MAJOR FACILITATOR SUPERFAMILY TRANSPORTER"/>
    <property type="match status" value="1"/>
</dbReference>
<dbReference type="PROSITE" id="PS50850">
    <property type="entry name" value="MFS"/>
    <property type="match status" value="1"/>
</dbReference>
<feature type="transmembrane region" description="Helical" evidence="4">
    <location>
        <begin position="305"/>
        <end position="335"/>
    </location>
</feature>
<evidence type="ECO:0000256" key="4">
    <source>
        <dbReference type="SAM" id="Phobius"/>
    </source>
</evidence>